<accession>A0ABS1MEC2</accession>
<sequence length="124" mass="13417">MTRARVLAVFLLGMGTLHFLVPKFFDVLVPPQLPGSPRAYTLGSGVAELAVGTLLVRPRTQRLGGRLAALLFLAVFPGNLQMAYDWVRSEKPLVLKLAVLLRLPMQVPMVTQALKVAGTPVTQG</sequence>
<keyword evidence="3" id="KW-1185">Reference proteome</keyword>
<feature type="transmembrane region" description="Helical" evidence="1">
    <location>
        <begin position="63"/>
        <end position="84"/>
    </location>
</feature>
<organism evidence="2 3">
    <name type="scientific">Nocardia acididurans</name>
    <dbReference type="NCBI Taxonomy" id="2802282"/>
    <lineage>
        <taxon>Bacteria</taxon>
        <taxon>Bacillati</taxon>
        <taxon>Actinomycetota</taxon>
        <taxon>Actinomycetes</taxon>
        <taxon>Mycobacteriales</taxon>
        <taxon>Nocardiaceae</taxon>
        <taxon>Nocardia</taxon>
    </lineage>
</organism>
<keyword evidence="1" id="KW-0812">Transmembrane</keyword>
<dbReference type="Proteomes" id="UP000602198">
    <property type="component" value="Unassembled WGS sequence"/>
</dbReference>
<evidence type="ECO:0000256" key="1">
    <source>
        <dbReference type="SAM" id="Phobius"/>
    </source>
</evidence>
<dbReference type="PANTHER" id="PTHR36974">
    <property type="entry name" value="MEMBRANE PROTEIN-RELATED"/>
    <property type="match status" value="1"/>
</dbReference>
<comment type="caution">
    <text evidence="2">The sequence shown here is derived from an EMBL/GenBank/DDBJ whole genome shotgun (WGS) entry which is preliminary data.</text>
</comment>
<protein>
    <recommendedName>
        <fullName evidence="4">DoxX family membrane protein</fullName>
    </recommendedName>
</protein>
<feature type="transmembrane region" description="Helical" evidence="1">
    <location>
        <begin position="38"/>
        <end position="56"/>
    </location>
</feature>
<evidence type="ECO:0000313" key="2">
    <source>
        <dbReference type="EMBL" id="MBL1078914.1"/>
    </source>
</evidence>
<dbReference type="EMBL" id="JAERRJ010000013">
    <property type="protein sequence ID" value="MBL1078914.1"/>
    <property type="molecule type" value="Genomic_DNA"/>
</dbReference>
<proteinExistence type="predicted"/>
<gene>
    <name evidence="2" type="ORF">JK358_31375</name>
</gene>
<name>A0ABS1MEC2_9NOCA</name>
<keyword evidence="1" id="KW-1133">Transmembrane helix</keyword>
<evidence type="ECO:0000313" key="3">
    <source>
        <dbReference type="Proteomes" id="UP000602198"/>
    </source>
</evidence>
<dbReference type="PANTHER" id="PTHR36974:SF1">
    <property type="entry name" value="DOXX FAMILY MEMBRANE PROTEIN"/>
    <property type="match status" value="1"/>
</dbReference>
<keyword evidence="1" id="KW-0472">Membrane</keyword>
<evidence type="ECO:0008006" key="4">
    <source>
        <dbReference type="Google" id="ProtNLM"/>
    </source>
</evidence>
<reference evidence="2 3" key="1">
    <citation type="submission" date="2021-01" db="EMBL/GenBank/DDBJ databases">
        <title>WGS of actinomycetes isolated from Thailand.</title>
        <authorList>
            <person name="Thawai C."/>
        </authorList>
    </citation>
    <scope>NUCLEOTIDE SEQUENCE [LARGE SCALE GENOMIC DNA]</scope>
    <source>
        <strain evidence="2 3">LPG 2</strain>
    </source>
</reference>
<dbReference type="RefSeq" id="WP_201954777.1">
    <property type="nucleotide sequence ID" value="NZ_JAERRJ010000013.1"/>
</dbReference>